<sequence>MALTIDRDEILDTLKRELKEITDMQEFQNLKSKYLGKKGLIKSLMNNLKDIDDVALKKQYGKSVNELKEELETIFDKKLNELKEKGREAKEKKNWVDITIPGARRKIGKENLITKTRKEIEEIFIGMGFSIAEGPEIENSWYNFDALNTPEWHPAREMQDTFYLSLDKEKLLRTHTSPVQVRTMLKSKPPLAIISPGRVYRKDELDATHSPVFHQVEGLYVDKNVSVSHLKMYLEVFAQKFFGNKVSVLLRPSYFPFTEPSFEVDISCIFCGGKGCNVCKNSGWIEILGAGLVHPNVFRSVNYDPKVWQGFAFGMGIERVAMLKYNIPDMREFYKNDLRFIENL</sequence>
<keyword evidence="9 13" id="KW-0460">Magnesium</keyword>
<dbReference type="PANTHER" id="PTHR11538">
    <property type="entry name" value="PHENYLALANYL-TRNA SYNTHETASE"/>
    <property type="match status" value="1"/>
</dbReference>
<evidence type="ECO:0000256" key="10">
    <source>
        <dbReference type="ARBA" id="ARBA00022917"/>
    </source>
</evidence>
<dbReference type="InterPro" id="IPR022911">
    <property type="entry name" value="Phe_tRNA_ligase_alpha1_bac"/>
</dbReference>
<evidence type="ECO:0000256" key="11">
    <source>
        <dbReference type="ARBA" id="ARBA00023146"/>
    </source>
</evidence>
<keyword evidence="10 13" id="KW-0648">Protein biosynthesis</keyword>
<keyword evidence="6 13" id="KW-0479">Metal-binding</keyword>
<evidence type="ECO:0000256" key="6">
    <source>
        <dbReference type="ARBA" id="ARBA00022723"/>
    </source>
</evidence>
<dbReference type="Pfam" id="PF02912">
    <property type="entry name" value="Phe_tRNA-synt_N"/>
    <property type="match status" value="1"/>
</dbReference>
<evidence type="ECO:0000313" key="15">
    <source>
        <dbReference type="EMBL" id="PNR95068.1"/>
    </source>
</evidence>
<dbReference type="HAMAP" id="MF_00281">
    <property type="entry name" value="Phe_tRNA_synth_alpha1"/>
    <property type="match status" value="1"/>
</dbReference>
<dbReference type="GO" id="GO:0000287">
    <property type="term" value="F:magnesium ion binding"/>
    <property type="evidence" value="ECO:0007669"/>
    <property type="project" value="UniProtKB-UniRule"/>
</dbReference>
<dbReference type="SUPFAM" id="SSF55681">
    <property type="entry name" value="Class II aaRS and biotin synthetases"/>
    <property type="match status" value="1"/>
</dbReference>
<evidence type="ECO:0000259" key="14">
    <source>
        <dbReference type="PROSITE" id="PS50862"/>
    </source>
</evidence>
<comment type="cofactor">
    <cofactor evidence="13">
        <name>Mg(2+)</name>
        <dbReference type="ChEBI" id="CHEBI:18420"/>
    </cofactor>
    <text evidence="13">Binds 2 magnesium ions per tetramer.</text>
</comment>
<keyword evidence="4 13" id="KW-0963">Cytoplasm</keyword>
<dbReference type="EC" id="6.1.1.20" evidence="13"/>
<keyword evidence="7 13" id="KW-0547">Nucleotide-binding</keyword>
<dbReference type="GO" id="GO:0004826">
    <property type="term" value="F:phenylalanine-tRNA ligase activity"/>
    <property type="evidence" value="ECO:0007669"/>
    <property type="project" value="UniProtKB-UniRule"/>
</dbReference>
<dbReference type="OrthoDB" id="9800719at2"/>
<keyword evidence="5 13" id="KW-0436">Ligase</keyword>
<dbReference type="RefSeq" id="WP_103067730.1">
    <property type="nucleotide sequence ID" value="NZ_AZRL01000022.1"/>
</dbReference>
<comment type="catalytic activity">
    <reaction evidence="12 13">
        <text>tRNA(Phe) + L-phenylalanine + ATP = L-phenylalanyl-tRNA(Phe) + AMP + diphosphate + H(+)</text>
        <dbReference type="Rhea" id="RHEA:19413"/>
        <dbReference type="Rhea" id="RHEA-COMP:9668"/>
        <dbReference type="Rhea" id="RHEA-COMP:9699"/>
        <dbReference type="ChEBI" id="CHEBI:15378"/>
        <dbReference type="ChEBI" id="CHEBI:30616"/>
        <dbReference type="ChEBI" id="CHEBI:33019"/>
        <dbReference type="ChEBI" id="CHEBI:58095"/>
        <dbReference type="ChEBI" id="CHEBI:78442"/>
        <dbReference type="ChEBI" id="CHEBI:78531"/>
        <dbReference type="ChEBI" id="CHEBI:456215"/>
        <dbReference type="EC" id="6.1.1.20"/>
    </reaction>
</comment>
<feature type="domain" description="Aminoacyl-transfer RNA synthetases class-II family profile" evidence="14">
    <location>
        <begin position="110"/>
        <end position="323"/>
    </location>
</feature>
<dbReference type="FunFam" id="3.30.930.10:FF:000003">
    <property type="entry name" value="Phenylalanine--tRNA ligase alpha subunit"/>
    <property type="match status" value="1"/>
</dbReference>
<dbReference type="PROSITE" id="PS50862">
    <property type="entry name" value="AA_TRNA_LIGASE_II"/>
    <property type="match status" value="1"/>
</dbReference>
<dbReference type="CDD" id="cd00496">
    <property type="entry name" value="PheRS_alpha_core"/>
    <property type="match status" value="1"/>
</dbReference>
<dbReference type="GO" id="GO:0005524">
    <property type="term" value="F:ATP binding"/>
    <property type="evidence" value="ECO:0007669"/>
    <property type="project" value="UniProtKB-UniRule"/>
</dbReference>
<comment type="caution">
    <text evidence="15">The sequence shown here is derived from an EMBL/GenBank/DDBJ whole genome shotgun (WGS) entry which is preliminary data.</text>
</comment>
<dbReference type="SUPFAM" id="SSF46589">
    <property type="entry name" value="tRNA-binding arm"/>
    <property type="match status" value="1"/>
</dbReference>
<evidence type="ECO:0000256" key="2">
    <source>
        <dbReference type="ARBA" id="ARBA00010207"/>
    </source>
</evidence>
<evidence type="ECO:0000256" key="5">
    <source>
        <dbReference type="ARBA" id="ARBA00022598"/>
    </source>
</evidence>
<evidence type="ECO:0000256" key="12">
    <source>
        <dbReference type="ARBA" id="ARBA00049255"/>
    </source>
</evidence>
<comment type="subcellular location">
    <subcellularLocation>
        <location evidence="1 13">Cytoplasm</location>
    </subcellularLocation>
</comment>
<reference evidence="15 16" key="1">
    <citation type="submission" date="2013-12" db="EMBL/GenBank/DDBJ databases">
        <title>Comparative genomics of Petrotoga isolates.</title>
        <authorList>
            <person name="Nesbo C.L."/>
            <person name="Charchuk R."/>
            <person name="Chow K."/>
        </authorList>
    </citation>
    <scope>NUCLEOTIDE SEQUENCE [LARGE SCALE GENOMIC DNA]</scope>
    <source>
        <strain evidence="15 16">DSM 13574</strain>
    </source>
</reference>
<name>A0A2K1NX03_9BACT</name>
<gene>
    <name evidence="13 15" type="primary">pheS</name>
    <name evidence="15" type="ORF">X929_09485</name>
</gene>
<organism evidence="15 16">
    <name type="scientific">Petrotoga olearia DSM 13574</name>
    <dbReference type="NCBI Taxonomy" id="1122955"/>
    <lineage>
        <taxon>Bacteria</taxon>
        <taxon>Thermotogati</taxon>
        <taxon>Thermotogota</taxon>
        <taxon>Thermotogae</taxon>
        <taxon>Petrotogales</taxon>
        <taxon>Petrotogaceae</taxon>
        <taxon>Petrotoga</taxon>
    </lineage>
</organism>
<dbReference type="InterPro" id="IPR006195">
    <property type="entry name" value="aa-tRNA-synth_II"/>
</dbReference>
<keyword evidence="11 13" id="KW-0030">Aminoacyl-tRNA synthetase</keyword>
<comment type="subunit">
    <text evidence="3 13">Tetramer of two alpha and two beta subunits.</text>
</comment>
<dbReference type="GO" id="GO:0005737">
    <property type="term" value="C:cytoplasm"/>
    <property type="evidence" value="ECO:0007669"/>
    <property type="project" value="UniProtKB-SubCell"/>
</dbReference>
<evidence type="ECO:0000313" key="16">
    <source>
        <dbReference type="Proteomes" id="UP000236434"/>
    </source>
</evidence>
<dbReference type="GO" id="GO:0000049">
    <property type="term" value="F:tRNA binding"/>
    <property type="evidence" value="ECO:0007669"/>
    <property type="project" value="InterPro"/>
</dbReference>
<dbReference type="Gene3D" id="3.30.930.10">
    <property type="entry name" value="Bira Bifunctional Protein, Domain 2"/>
    <property type="match status" value="1"/>
</dbReference>
<evidence type="ECO:0000256" key="8">
    <source>
        <dbReference type="ARBA" id="ARBA00022840"/>
    </source>
</evidence>
<feature type="binding site" evidence="13">
    <location>
        <position position="259"/>
    </location>
    <ligand>
        <name>Mg(2+)</name>
        <dbReference type="ChEBI" id="CHEBI:18420"/>
        <note>shared with beta subunit</note>
    </ligand>
</feature>
<dbReference type="InterPro" id="IPR004529">
    <property type="entry name" value="Phe-tRNA-synth_IIc_asu"/>
</dbReference>
<accession>A0A2K1NX03</accession>
<evidence type="ECO:0000256" key="4">
    <source>
        <dbReference type="ARBA" id="ARBA00022490"/>
    </source>
</evidence>
<dbReference type="AlphaFoldDB" id="A0A2K1NX03"/>
<keyword evidence="8 13" id="KW-0067">ATP-binding</keyword>
<dbReference type="InterPro" id="IPR002319">
    <property type="entry name" value="Phenylalanyl-tRNA_Synthase"/>
</dbReference>
<evidence type="ECO:0000256" key="3">
    <source>
        <dbReference type="ARBA" id="ARBA00011209"/>
    </source>
</evidence>
<dbReference type="InterPro" id="IPR045864">
    <property type="entry name" value="aa-tRNA-synth_II/BPL/LPL"/>
</dbReference>
<dbReference type="EMBL" id="AZRL01000022">
    <property type="protein sequence ID" value="PNR95068.1"/>
    <property type="molecule type" value="Genomic_DNA"/>
</dbReference>
<proteinExistence type="inferred from homology"/>
<dbReference type="GO" id="GO:0006432">
    <property type="term" value="P:phenylalanyl-tRNA aminoacylation"/>
    <property type="evidence" value="ECO:0007669"/>
    <property type="project" value="UniProtKB-UniRule"/>
</dbReference>
<dbReference type="Pfam" id="PF01409">
    <property type="entry name" value="tRNA-synt_2d"/>
    <property type="match status" value="1"/>
</dbReference>
<comment type="similarity">
    <text evidence="2 13">Belongs to the class-II aminoacyl-tRNA synthetase family. Phe-tRNA synthetase alpha subunit type 1 subfamily.</text>
</comment>
<dbReference type="PANTHER" id="PTHR11538:SF41">
    <property type="entry name" value="PHENYLALANINE--TRNA LIGASE, MITOCHONDRIAL"/>
    <property type="match status" value="1"/>
</dbReference>
<evidence type="ECO:0000256" key="9">
    <source>
        <dbReference type="ARBA" id="ARBA00022842"/>
    </source>
</evidence>
<dbReference type="NCBIfam" id="TIGR00468">
    <property type="entry name" value="pheS"/>
    <property type="match status" value="1"/>
</dbReference>
<dbReference type="InterPro" id="IPR010978">
    <property type="entry name" value="tRNA-bd_arm"/>
</dbReference>
<evidence type="ECO:0000256" key="13">
    <source>
        <dbReference type="HAMAP-Rule" id="MF_00281"/>
    </source>
</evidence>
<evidence type="ECO:0000256" key="1">
    <source>
        <dbReference type="ARBA" id="ARBA00004496"/>
    </source>
</evidence>
<protein>
    <recommendedName>
        <fullName evidence="13">Phenylalanine--tRNA ligase alpha subunit</fullName>
        <ecNumber evidence="13">6.1.1.20</ecNumber>
    </recommendedName>
    <alternativeName>
        <fullName evidence="13">Phenylalanyl-tRNA synthetase alpha subunit</fullName>
        <shortName evidence="13">PheRS</shortName>
    </alternativeName>
</protein>
<dbReference type="InterPro" id="IPR004188">
    <property type="entry name" value="Phe-tRNA_ligase_II_N"/>
</dbReference>
<evidence type="ECO:0000256" key="7">
    <source>
        <dbReference type="ARBA" id="ARBA00022741"/>
    </source>
</evidence>
<dbReference type="Proteomes" id="UP000236434">
    <property type="component" value="Unassembled WGS sequence"/>
</dbReference>